<dbReference type="Pfam" id="PF09335">
    <property type="entry name" value="VTT_dom"/>
    <property type="match status" value="1"/>
</dbReference>
<feature type="domain" description="VTT" evidence="8">
    <location>
        <begin position="17"/>
        <end position="81"/>
    </location>
</feature>
<dbReference type="InterPro" id="IPR032818">
    <property type="entry name" value="DedA-like"/>
</dbReference>
<dbReference type="GO" id="GO:0005886">
    <property type="term" value="C:plasma membrane"/>
    <property type="evidence" value="ECO:0007669"/>
    <property type="project" value="UniProtKB-SubCell"/>
</dbReference>
<dbReference type="PANTHER" id="PTHR30353:SF0">
    <property type="entry name" value="TRANSMEMBRANE PROTEIN"/>
    <property type="match status" value="1"/>
</dbReference>
<evidence type="ECO:0000256" key="4">
    <source>
        <dbReference type="ARBA" id="ARBA00022692"/>
    </source>
</evidence>
<dbReference type="PANTHER" id="PTHR30353">
    <property type="entry name" value="INNER MEMBRANE PROTEIN DEDA-RELATED"/>
    <property type="match status" value="1"/>
</dbReference>
<name>A0A8I1SLX8_9BACI</name>
<evidence type="ECO:0000256" key="2">
    <source>
        <dbReference type="ARBA" id="ARBA00010792"/>
    </source>
</evidence>
<keyword evidence="6 7" id="KW-0472">Membrane</keyword>
<reference evidence="9" key="1">
    <citation type="submission" date="2020-12" db="EMBL/GenBank/DDBJ databases">
        <title>PHA producing bacteria isolated from mangrove.</title>
        <authorList>
            <person name="Zheng W."/>
            <person name="Yu S."/>
            <person name="Huang Y."/>
        </authorList>
    </citation>
    <scope>NUCLEOTIDE SEQUENCE</scope>
    <source>
        <strain evidence="9">GN22-4</strain>
    </source>
</reference>
<comment type="caution">
    <text evidence="9">The sequence shown here is derived from an EMBL/GenBank/DDBJ whole genome shotgun (WGS) entry which is preliminary data.</text>
</comment>
<evidence type="ECO:0000313" key="10">
    <source>
        <dbReference type="Proteomes" id="UP000664578"/>
    </source>
</evidence>
<keyword evidence="5 7" id="KW-1133">Transmembrane helix</keyword>
<evidence type="ECO:0000259" key="8">
    <source>
        <dbReference type="Pfam" id="PF09335"/>
    </source>
</evidence>
<sequence>MGHPLLIWLGEGFGFSLKWSNKAEHWIRKYGSPAIIVSYFIPGMRHVTGYFCGISHMSLKSYMLYAGVSALLWSLLFLTIG</sequence>
<dbReference type="RefSeq" id="WP_206782734.1">
    <property type="nucleotide sequence ID" value="NZ_CM125968.1"/>
</dbReference>
<dbReference type="EMBL" id="JAEMWV010000005">
    <property type="protein sequence ID" value="MBN8252227.1"/>
    <property type="molecule type" value="Genomic_DNA"/>
</dbReference>
<evidence type="ECO:0000256" key="1">
    <source>
        <dbReference type="ARBA" id="ARBA00004651"/>
    </source>
</evidence>
<keyword evidence="3 7" id="KW-1003">Cell membrane</keyword>
<comment type="similarity">
    <text evidence="2 7">Belongs to the DedA family.</text>
</comment>
<protein>
    <submittedName>
        <fullName evidence="9">VTT domain-containing protein</fullName>
    </submittedName>
</protein>
<evidence type="ECO:0000256" key="7">
    <source>
        <dbReference type="RuleBase" id="RU367016"/>
    </source>
</evidence>
<proteinExistence type="inferred from homology"/>
<feature type="transmembrane region" description="Helical" evidence="7">
    <location>
        <begin position="62"/>
        <end position="80"/>
    </location>
</feature>
<comment type="subcellular location">
    <subcellularLocation>
        <location evidence="1 7">Cell membrane</location>
        <topology evidence="1 7">Multi-pass membrane protein</topology>
    </subcellularLocation>
</comment>
<organism evidence="9 10">
    <name type="scientific">Priestia flexa</name>
    <dbReference type="NCBI Taxonomy" id="86664"/>
    <lineage>
        <taxon>Bacteria</taxon>
        <taxon>Bacillati</taxon>
        <taxon>Bacillota</taxon>
        <taxon>Bacilli</taxon>
        <taxon>Bacillales</taxon>
        <taxon>Bacillaceae</taxon>
        <taxon>Priestia</taxon>
    </lineage>
</organism>
<evidence type="ECO:0000313" key="9">
    <source>
        <dbReference type="EMBL" id="MBN8252227.1"/>
    </source>
</evidence>
<dbReference type="InterPro" id="IPR032816">
    <property type="entry name" value="VTT_dom"/>
</dbReference>
<dbReference type="AlphaFoldDB" id="A0A8I1SLX8"/>
<dbReference type="Proteomes" id="UP000664578">
    <property type="component" value="Unassembled WGS sequence"/>
</dbReference>
<evidence type="ECO:0000256" key="6">
    <source>
        <dbReference type="ARBA" id="ARBA00023136"/>
    </source>
</evidence>
<evidence type="ECO:0000256" key="5">
    <source>
        <dbReference type="ARBA" id="ARBA00022989"/>
    </source>
</evidence>
<evidence type="ECO:0000256" key="3">
    <source>
        <dbReference type="ARBA" id="ARBA00022475"/>
    </source>
</evidence>
<gene>
    <name evidence="9" type="ORF">JF537_11655</name>
</gene>
<comment type="caution">
    <text evidence="7">Lacks conserved residue(s) required for the propagation of feature annotation.</text>
</comment>
<dbReference type="GeneID" id="93684828"/>
<accession>A0A8I1SLX8</accession>
<keyword evidence="4 7" id="KW-0812">Transmembrane</keyword>